<evidence type="ECO:0000313" key="1">
    <source>
        <dbReference type="EMBL" id="AIJ33526.1"/>
    </source>
</evidence>
<dbReference type="EMBL" id="CP009211">
    <property type="protein sequence ID" value="AIJ33526.1"/>
    <property type="molecule type" value="Genomic_DNA"/>
</dbReference>
<proteinExistence type="predicted"/>
<dbReference type="Proteomes" id="UP000028780">
    <property type="component" value="Chromosome"/>
</dbReference>
<sequence>MGWARSHRLVSVRVLGWHLRLVLVVWARLASRVPLVWRALVVRVDRVWVVSRPRWPPVPVLVVLPLVVLVV</sequence>
<accession>A0A076NMX4</accession>
<keyword evidence="2" id="KW-1185">Reference proteome</keyword>
<organism evidence="1 2">
    <name type="scientific">Corynebacterium imitans</name>
    <dbReference type="NCBI Taxonomy" id="156978"/>
    <lineage>
        <taxon>Bacteria</taxon>
        <taxon>Bacillati</taxon>
        <taxon>Actinomycetota</taxon>
        <taxon>Actinomycetes</taxon>
        <taxon>Mycobacteriales</taxon>
        <taxon>Corynebacteriaceae</taxon>
        <taxon>Corynebacterium</taxon>
    </lineage>
</organism>
<dbReference type="HOGENOM" id="CLU_2733178_0_0_11"/>
<dbReference type="AlphaFoldDB" id="A0A076NMX4"/>
<protein>
    <submittedName>
        <fullName evidence="1">Uncharacterized protein</fullName>
    </submittedName>
</protein>
<reference evidence="1 2" key="1">
    <citation type="submission" date="2014-08" db="EMBL/GenBank/DDBJ databases">
        <title>Complete genome sequence of Corynebacterium imitans DSM 44264, isolated from a five-month-old boy with suspected pharyngeal diphtheria.</title>
        <authorList>
            <person name="Mollmann S."/>
            <person name="Albersmeier A."/>
            <person name="Ruckert C."/>
            <person name="Tauch A."/>
        </authorList>
    </citation>
    <scope>NUCLEOTIDE SEQUENCE [LARGE SCALE GENOMIC DNA]</scope>
    <source>
        <strain evidence="1 2">DSM 44264</strain>
    </source>
</reference>
<dbReference type="KEGG" id="cii:CIMIT_06125"/>
<evidence type="ECO:0000313" key="2">
    <source>
        <dbReference type="Proteomes" id="UP000028780"/>
    </source>
</evidence>
<name>A0A076NMX4_9CORY</name>
<gene>
    <name evidence="1" type="ORF">CIMIT_06125</name>
</gene>